<gene>
    <name evidence="1" type="ORF">FM068_05195</name>
</gene>
<reference evidence="1 2" key="1">
    <citation type="submission" date="2019-07" db="EMBL/GenBank/DDBJ databases">
        <title>Draft genome sequence of Adlercreutzia equolifaciens IPLA 37004, a human intestinal strain that does not produces equol from daidzein.</title>
        <authorList>
            <person name="Vazquez L."/>
            <person name="Florez A.B."/>
            <person name="Mayo B."/>
        </authorList>
    </citation>
    <scope>NUCLEOTIDE SEQUENCE [LARGE SCALE GENOMIC DNA]</scope>
    <source>
        <strain evidence="1 2">IPLA 37004</strain>
    </source>
</reference>
<evidence type="ECO:0000313" key="2">
    <source>
        <dbReference type="Proteomes" id="UP000472380"/>
    </source>
</evidence>
<dbReference type="Gene3D" id="1.10.260.40">
    <property type="entry name" value="lambda repressor-like DNA-binding domains"/>
    <property type="match status" value="1"/>
</dbReference>
<dbReference type="Proteomes" id="UP000472380">
    <property type="component" value="Unassembled WGS sequence"/>
</dbReference>
<proteinExistence type="predicted"/>
<dbReference type="InterPro" id="IPR010982">
    <property type="entry name" value="Lambda_DNA-bd_dom_sf"/>
</dbReference>
<dbReference type="EMBL" id="VJNE01000008">
    <property type="protein sequence ID" value="MZG27983.1"/>
    <property type="molecule type" value="Genomic_DNA"/>
</dbReference>
<dbReference type="GO" id="GO:0003677">
    <property type="term" value="F:DNA binding"/>
    <property type="evidence" value="ECO:0007669"/>
    <property type="project" value="InterPro"/>
</dbReference>
<protein>
    <submittedName>
        <fullName evidence="1">Uncharacterized protein</fullName>
    </submittedName>
</protein>
<dbReference type="RefSeq" id="WP_161127746.1">
    <property type="nucleotide sequence ID" value="NZ_CBCTOK010000008.1"/>
</dbReference>
<name>A0A6L8Q3T1_9ACTN</name>
<dbReference type="AlphaFoldDB" id="A0A6L8Q3T1"/>
<evidence type="ECO:0000313" key="1">
    <source>
        <dbReference type="EMBL" id="MZG27983.1"/>
    </source>
</evidence>
<sequence length="80" mass="9699">MAISLKFLVRYLYSTQNRYLIQYQIQFHRSTDSDLRFCRFFGLTDGYWLRAQEAYDLEVTRRKPAPELKRIRPFNQAACL</sequence>
<comment type="caution">
    <text evidence="1">The sequence shown here is derived from an EMBL/GenBank/DDBJ whole genome shotgun (WGS) entry which is preliminary data.</text>
</comment>
<accession>A0A6L8Q3T1</accession>
<organism evidence="1 2">
    <name type="scientific">Adlercreutzia equolifaciens</name>
    <dbReference type="NCBI Taxonomy" id="446660"/>
    <lineage>
        <taxon>Bacteria</taxon>
        <taxon>Bacillati</taxon>
        <taxon>Actinomycetota</taxon>
        <taxon>Coriobacteriia</taxon>
        <taxon>Eggerthellales</taxon>
        <taxon>Eggerthellaceae</taxon>
        <taxon>Adlercreutzia</taxon>
    </lineage>
</organism>